<dbReference type="InterPro" id="IPR008972">
    <property type="entry name" value="Cupredoxin"/>
</dbReference>
<name>A0AA39XM50_9PEZI</name>
<keyword evidence="4" id="KW-1185">Reference proteome</keyword>
<gene>
    <name evidence="3" type="ORF">B0T17DRAFT_551741</name>
</gene>
<sequence>MRSVFRAFLPTAALLASIAEAAHYTVTVGKGGLKFDPENLVAAPGDTVEYQFFAKKHSVVQSSFAEPCKPLAAGGFFSGFTPTDSPDTAARTTFTITVNDTKPIWAYCSQTTGDHCQNGMVHSINAPTSGTNTLDAFRNLAKAAAKPSTSPPDLLPVGGLRKLRVDVGLGGNLTFTPSNITELARTVVEFSFNPKNHSVVQSNFANPCQPLDQGFSSGFIPTAVSPSGALFDIVIKDNTTPIWFYCAQTNNNHCQKGMVGSINAPATGNTLQAFIDKATTAPPSTIPPQAPIGGTMTINGTVITSFNGAVFNPSANTPPPPADGNATVPSPGTPLPPQVPGMAGGGQPANYNWGNNMTDLATEFLQLLQFLDDILLEVLFLGHANLATGGAWAGVYPKSIVDTIGAMSAQALVHRSAATDCLQHFQKPLHGSCSYKLQDASVTTNVDGFLHAALTLLLLEIGLLTDISALIAAGDPWLVPILVTEVGAKSRMTAVVNMMQNHIAAAAPREVMIPAPLAWSYATTHYVRDCQGPAVAGMPDKTWPTLEVTATQAAAAGGGRTTGITVQFDGAGSAGSKYLAWVGPWGGLQFTDLAADGTASVPTELFGHVWIVVVSKKDGVKLQDLPGVTVAGPEILWVSGL</sequence>
<evidence type="ECO:0000313" key="3">
    <source>
        <dbReference type="EMBL" id="KAK0636459.1"/>
    </source>
</evidence>
<dbReference type="PANTHER" id="PTHR34883:SF15">
    <property type="entry name" value="EXTRACELLULAR SERINE-RICH PROTEIN"/>
    <property type="match status" value="1"/>
</dbReference>
<evidence type="ECO:0008006" key="5">
    <source>
        <dbReference type="Google" id="ProtNLM"/>
    </source>
</evidence>
<dbReference type="CDD" id="cd00920">
    <property type="entry name" value="Cupredoxin"/>
    <property type="match status" value="2"/>
</dbReference>
<dbReference type="EMBL" id="JAULSR010000001">
    <property type="protein sequence ID" value="KAK0636459.1"/>
    <property type="molecule type" value="Genomic_DNA"/>
</dbReference>
<dbReference type="AlphaFoldDB" id="A0AA39XM50"/>
<protein>
    <recommendedName>
        <fullName evidence="5">Extracellular serine-rich protein</fullName>
    </recommendedName>
</protein>
<comment type="caution">
    <text evidence="3">The sequence shown here is derived from an EMBL/GenBank/DDBJ whole genome shotgun (WGS) entry which is preliminary data.</text>
</comment>
<dbReference type="Proteomes" id="UP001174934">
    <property type="component" value="Unassembled WGS sequence"/>
</dbReference>
<dbReference type="PANTHER" id="PTHR34883">
    <property type="entry name" value="SERINE-RICH PROTEIN, PUTATIVE-RELATED-RELATED"/>
    <property type="match status" value="1"/>
</dbReference>
<accession>A0AA39XM50</accession>
<dbReference type="InterPro" id="IPR052953">
    <property type="entry name" value="Ser-rich/MCO-related"/>
</dbReference>
<evidence type="ECO:0000256" key="2">
    <source>
        <dbReference type="SAM" id="SignalP"/>
    </source>
</evidence>
<dbReference type="SUPFAM" id="SSF49503">
    <property type="entry name" value="Cupredoxins"/>
    <property type="match status" value="2"/>
</dbReference>
<keyword evidence="2" id="KW-0732">Signal</keyword>
<proteinExistence type="predicted"/>
<feature type="signal peptide" evidence="2">
    <location>
        <begin position="1"/>
        <end position="21"/>
    </location>
</feature>
<dbReference type="Gene3D" id="2.60.40.420">
    <property type="entry name" value="Cupredoxins - blue copper proteins"/>
    <property type="match status" value="2"/>
</dbReference>
<feature type="chain" id="PRO_5041340778" description="Extracellular serine-rich protein" evidence="2">
    <location>
        <begin position="22"/>
        <end position="641"/>
    </location>
</feature>
<organism evidence="3 4">
    <name type="scientific">Bombardia bombarda</name>
    <dbReference type="NCBI Taxonomy" id="252184"/>
    <lineage>
        <taxon>Eukaryota</taxon>
        <taxon>Fungi</taxon>
        <taxon>Dikarya</taxon>
        <taxon>Ascomycota</taxon>
        <taxon>Pezizomycotina</taxon>
        <taxon>Sordariomycetes</taxon>
        <taxon>Sordariomycetidae</taxon>
        <taxon>Sordariales</taxon>
        <taxon>Lasiosphaeriaceae</taxon>
        <taxon>Bombardia</taxon>
    </lineage>
</organism>
<feature type="region of interest" description="Disordered" evidence="1">
    <location>
        <begin position="312"/>
        <end position="333"/>
    </location>
</feature>
<evidence type="ECO:0000256" key="1">
    <source>
        <dbReference type="SAM" id="MobiDB-lite"/>
    </source>
</evidence>
<evidence type="ECO:0000313" key="4">
    <source>
        <dbReference type="Proteomes" id="UP001174934"/>
    </source>
</evidence>
<reference evidence="3" key="1">
    <citation type="submission" date="2023-06" db="EMBL/GenBank/DDBJ databases">
        <title>Genome-scale phylogeny and comparative genomics of the fungal order Sordariales.</title>
        <authorList>
            <consortium name="Lawrence Berkeley National Laboratory"/>
            <person name="Hensen N."/>
            <person name="Bonometti L."/>
            <person name="Westerberg I."/>
            <person name="Brannstrom I.O."/>
            <person name="Guillou S."/>
            <person name="Cros-Aarteil S."/>
            <person name="Calhoun S."/>
            <person name="Haridas S."/>
            <person name="Kuo A."/>
            <person name="Mondo S."/>
            <person name="Pangilinan J."/>
            <person name="Riley R."/>
            <person name="LaButti K."/>
            <person name="Andreopoulos B."/>
            <person name="Lipzen A."/>
            <person name="Chen C."/>
            <person name="Yanf M."/>
            <person name="Daum C."/>
            <person name="Ng V."/>
            <person name="Clum A."/>
            <person name="Steindorff A."/>
            <person name="Ohm R."/>
            <person name="Martin F."/>
            <person name="Silar P."/>
            <person name="Natvig D."/>
            <person name="Lalanne C."/>
            <person name="Gautier V."/>
            <person name="Ament-velasquez S.L."/>
            <person name="Kruys A."/>
            <person name="Hutchinson M.I."/>
            <person name="Powell A.J."/>
            <person name="Barry K."/>
            <person name="Miller A.N."/>
            <person name="Grigoriev I.V."/>
            <person name="Debuchy R."/>
            <person name="Gladieux P."/>
            <person name="Thoren M.H."/>
            <person name="Johannesson H."/>
        </authorList>
    </citation>
    <scope>NUCLEOTIDE SEQUENCE</scope>
    <source>
        <strain evidence="3">SMH3391-2</strain>
    </source>
</reference>